<dbReference type="InterPro" id="IPR052155">
    <property type="entry name" value="Biofilm_reg_signaling"/>
</dbReference>
<sequence length="512" mass="56308">MTSRESVEDPRLQLLVDGVVRLAAGDLDARIQPSKHRDDIDAVITGVNLLAEELGHIHADLEQRVAARTAMLRRTQVELEQMAKTDALTGLANRTLLTERIHGAILSSTDGGKAPAVLLLDLDSFKAINDILGHSAGDAVLVEVAKRLRSAVREQDTVARLGGDEFAILITEASEEEVLRIAHRASEYLQDSMCIGIETVWAMASIGVCIGKRGDRAEALMRDADIAMYQAKARGRNNVQLFQPEMLDAVQERSRITAELRTAVTGGELALVYQPVVELASGRVIGVEALIRWHHPVRGTIMPGSFIGIAEETGLIFELGRWVLHEGLAQMRRWSQTDPDLTDFCLHINLSAAELLRTDLLEDIRDTLANYGLDPRRLILEITETVLMSRETVQEQVLSGLRELGVGLQIDDFGTGYSSISYLRSLPADTVKVDQSLIKDMESDPRQQKFVSAILQLIFAAGLNATVEGIETAEQAAQLEAMGCLYGQGYFYGYPGPATEIPDQLRRPARRL</sequence>
<proteinExistence type="predicted"/>
<dbReference type="InterPro" id="IPR000160">
    <property type="entry name" value="GGDEF_dom"/>
</dbReference>
<keyword evidence="2" id="KW-0472">Membrane</keyword>
<feature type="domain" description="GGDEF" evidence="5">
    <location>
        <begin position="113"/>
        <end position="244"/>
    </location>
</feature>
<evidence type="ECO:0000313" key="6">
    <source>
        <dbReference type="EMBL" id="GAA5193098.1"/>
    </source>
</evidence>
<feature type="domain" description="EAL" evidence="3">
    <location>
        <begin position="253"/>
        <end position="509"/>
    </location>
</feature>
<dbReference type="CDD" id="cd01949">
    <property type="entry name" value="GGDEF"/>
    <property type="match status" value="1"/>
</dbReference>
<keyword evidence="7" id="KW-1185">Reference proteome</keyword>
<accession>A0ABP9SBS6</accession>
<evidence type="ECO:0000313" key="7">
    <source>
        <dbReference type="Proteomes" id="UP001500200"/>
    </source>
</evidence>
<dbReference type="PROSITE" id="PS50887">
    <property type="entry name" value="GGDEF"/>
    <property type="match status" value="1"/>
</dbReference>
<reference evidence="7" key="1">
    <citation type="journal article" date="2019" name="Int. J. Syst. Evol. Microbiol.">
        <title>The Global Catalogue of Microorganisms (GCM) 10K type strain sequencing project: providing services to taxonomists for standard genome sequencing and annotation.</title>
        <authorList>
            <consortium name="The Broad Institute Genomics Platform"/>
            <consortium name="The Broad Institute Genome Sequencing Center for Infectious Disease"/>
            <person name="Wu L."/>
            <person name="Ma J."/>
        </authorList>
    </citation>
    <scope>NUCLEOTIDE SEQUENCE [LARGE SCALE GENOMIC DNA]</scope>
    <source>
        <strain evidence="7">JCM 18514</strain>
    </source>
</reference>
<dbReference type="RefSeq" id="WP_345448778.1">
    <property type="nucleotide sequence ID" value="NZ_BAABKK010000010.1"/>
</dbReference>
<comment type="caution">
    <text evidence="6">The sequence shown here is derived from an EMBL/GenBank/DDBJ whole genome shotgun (WGS) entry which is preliminary data.</text>
</comment>
<evidence type="ECO:0000256" key="2">
    <source>
        <dbReference type="ARBA" id="ARBA00022989"/>
    </source>
</evidence>
<dbReference type="Pfam" id="PF00990">
    <property type="entry name" value="GGDEF"/>
    <property type="match status" value="1"/>
</dbReference>
<dbReference type="Gene3D" id="3.20.20.450">
    <property type="entry name" value="EAL domain"/>
    <property type="match status" value="1"/>
</dbReference>
<keyword evidence="1" id="KW-0812">Transmembrane</keyword>
<dbReference type="PROSITE" id="PS50883">
    <property type="entry name" value="EAL"/>
    <property type="match status" value="1"/>
</dbReference>
<evidence type="ECO:0000256" key="1">
    <source>
        <dbReference type="ARBA" id="ARBA00022692"/>
    </source>
</evidence>
<dbReference type="PROSITE" id="PS50885">
    <property type="entry name" value="HAMP"/>
    <property type="match status" value="1"/>
</dbReference>
<evidence type="ECO:0000259" key="3">
    <source>
        <dbReference type="PROSITE" id="PS50883"/>
    </source>
</evidence>
<dbReference type="InterPro" id="IPR035919">
    <property type="entry name" value="EAL_sf"/>
</dbReference>
<protein>
    <recommendedName>
        <fullName evidence="8">Diguanylate phosphodiesterase</fullName>
    </recommendedName>
</protein>
<organism evidence="6 7">
    <name type="scientific">Arthrobacter gyeryongensis</name>
    <dbReference type="NCBI Taxonomy" id="1650592"/>
    <lineage>
        <taxon>Bacteria</taxon>
        <taxon>Bacillati</taxon>
        <taxon>Actinomycetota</taxon>
        <taxon>Actinomycetes</taxon>
        <taxon>Micrococcales</taxon>
        <taxon>Micrococcaceae</taxon>
        <taxon>Arthrobacter</taxon>
    </lineage>
</organism>
<evidence type="ECO:0000259" key="4">
    <source>
        <dbReference type="PROSITE" id="PS50885"/>
    </source>
</evidence>
<dbReference type="Pfam" id="PF00563">
    <property type="entry name" value="EAL"/>
    <property type="match status" value="1"/>
</dbReference>
<dbReference type="InterPro" id="IPR043128">
    <property type="entry name" value="Rev_trsase/Diguanyl_cyclase"/>
</dbReference>
<dbReference type="InterPro" id="IPR003660">
    <property type="entry name" value="HAMP_dom"/>
</dbReference>
<dbReference type="SMART" id="SM00267">
    <property type="entry name" value="GGDEF"/>
    <property type="match status" value="1"/>
</dbReference>
<dbReference type="NCBIfam" id="TIGR00254">
    <property type="entry name" value="GGDEF"/>
    <property type="match status" value="1"/>
</dbReference>
<dbReference type="PANTHER" id="PTHR44757">
    <property type="entry name" value="DIGUANYLATE CYCLASE DGCP"/>
    <property type="match status" value="1"/>
</dbReference>
<dbReference type="Proteomes" id="UP001500200">
    <property type="component" value="Unassembled WGS sequence"/>
</dbReference>
<dbReference type="Gene3D" id="3.30.70.270">
    <property type="match status" value="1"/>
</dbReference>
<dbReference type="EMBL" id="BAABKK010000010">
    <property type="protein sequence ID" value="GAA5193098.1"/>
    <property type="molecule type" value="Genomic_DNA"/>
</dbReference>
<dbReference type="InterPro" id="IPR029787">
    <property type="entry name" value="Nucleotide_cyclase"/>
</dbReference>
<dbReference type="PANTHER" id="PTHR44757:SF2">
    <property type="entry name" value="BIOFILM ARCHITECTURE MAINTENANCE PROTEIN MBAA"/>
    <property type="match status" value="1"/>
</dbReference>
<evidence type="ECO:0000259" key="5">
    <source>
        <dbReference type="PROSITE" id="PS50887"/>
    </source>
</evidence>
<dbReference type="SUPFAM" id="SSF141868">
    <property type="entry name" value="EAL domain-like"/>
    <property type="match status" value="1"/>
</dbReference>
<dbReference type="SUPFAM" id="SSF55073">
    <property type="entry name" value="Nucleotide cyclase"/>
    <property type="match status" value="1"/>
</dbReference>
<gene>
    <name evidence="6" type="ORF">GCM10023346_16850</name>
</gene>
<dbReference type="CDD" id="cd01948">
    <property type="entry name" value="EAL"/>
    <property type="match status" value="1"/>
</dbReference>
<dbReference type="InterPro" id="IPR001633">
    <property type="entry name" value="EAL_dom"/>
</dbReference>
<dbReference type="SMART" id="SM00052">
    <property type="entry name" value="EAL"/>
    <property type="match status" value="1"/>
</dbReference>
<feature type="domain" description="HAMP" evidence="4">
    <location>
        <begin position="11"/>
        <end position="59"/>
    </location>
</feature>
<name>A0ABP9SBS6_9MICC</name>
<evidence type="ECO:0008006" key="8">
    <source>
        <dbReference type="Google" id="ProtNLM"/>
    </source>
</evidence>
<keyword evidence="2" id="KW-1133">Transmembrane helix</keyword>